<dbReference type="EMBL" id="LT607756">
    <property type="protein sequence ID" value="SCG86216.1"/>
    <property type="molecule type" value="Genomic_DNA"/>
</dbReference>
<evidence type="ECO:0000313" key="6">
    <source>
        <dbReference type="EMBL" id="SCG86216.1"/>
    </source>
</evidence>
<name>A0A1D3L3R8_9EURY</name>
<evidence type="ECO:0000256" key="3">
    <source>
        <dbReference type="ARBA" id="ARBA00023163"/>
    </source>
</evidence>
<evidence type="ECO:0000313" key="7">
    <source>
        <dbReference type="Proteomes" id="UP000094707"/>
    </source>
</evidence>
<dbReference type="SUPFAM" id="SSF54913">
    <property type="entry name" value="GlnB-like"/>
    <property type="match status" value="1"/>
</dbReference>
<dbReference type="GO" id="GO:0030234">
    <property type="term" value="F:enzyme regulator activity"/>
    <property type="evidence" value="ECO:0007669"/>
    <property type="project" value="InterPro"/>
</dbReference>
<accession>A0A1D3L3R8</accession>
<protein>
    <submittedName>
        <fullName evidence="6">Miro domain-containing protein MTH_765</fullName>
    </submittedName>
</protein>
<dbReference type="KEGG" id="mcub:MCBB_1661"/>
<evidence type="ECO:0000256" key="5">
    <source>
        <dbReference type="PIRSR" id="PIRSR602187-50"/>
    </source>
</evidence>
<sequence>MTGPDNKNILVIGPPDSGKQTAIKNINGKNANILSASYGRAIINNTKNYLFSLKGDDGFKSFEDVLLSFENGEPADGVIILLDNSRGVMETDIEVMDMILSRNIPHIVFSNKQDLNNASLDEYFEESIIIPTIAKNGIGVQDGFKLLLKLIGQKKQHVNVRKSEYKYRKAFNSKKVHNKFREAEKLEKLKDILEESDNHDICKLRMFMHPIELEKMVKTLENHGFSNMTVAETKYIDNKNASMETYRCSQYDVQLKMKTEIIMILRKDDVQYVLKAVRSIKSDDIDDNILITPIERVLRVRTLEEGEEAID</sequence>
<dbReference type="InterPro" id="IPR027417">
    <property type="entry name" value="P-loop_NTPase"/>
</dbReference>
<dbReference type="RefSeq" id="WP_071907296.1">
    <property type="nucleotide sequence ID" value="NZ_LT607756.1"/>
</dbReference>
<dbReference type="Proteomes" id="UP000094707">
    <property type="component" value="Chromosome I"/>
</dbReference>
<evidence type="ECO:0000256" key="2">
    <source>
        <dbReference type="ARBA" id="ARBA00023015"/>
    </source>
</evidence>
<dbReference type="GO" id="GO:0005829">
    <property type="term" value="C:cytosol"/>
    <property type="evidence" value="ECO:0007669"/>
    <property type="project" value="TreeGrafter"/>
</dbReference>
<reference evidence="6 7" key="1">
    <citation type="submission" date="2016-08" db="EMBL/GenBank/DDBJ databases">
        <authorList>
            <person name="Seilhamer J.J."/>
        </authorList>
    </citation>
    <scope>NUCLEOTIDE SEQUENCE [LARGE SCALE GENOMIC DNA]</scope>
    <source>
        <strain evidence="6">Buetzberg</strain>
    </source>
</reference>
<dbReference type="PANTHER" id="PTHR30115:SF13">
    <property type="entry name" value="PII-LIKE PROTEIN GLNBI"/>
    <property type="match status" value="1"/>
</dbReference>
<dbReference type="GeneID" id="30412499"/>
<comment type="function">
    <text evidence="1">Could be involved in the regulation of nitrogen fixation.</text>
</comment>
<dbReference type="CDD" id="cd00882">
    <property type="entry name" value="Ras_like_GTPase"/>
    <property type="match status" value="1"/>
</dbReference>
<dbReference type="Gene3D" id="3.40.50.300">
    <property type="entry name" value="P-loop containing nucleotide triphosphate hydrolases"/>
    <property type="match status" value="1"/>
</dbReference>
<dbReference type="STRING" id="118062.MCBB_1661"/>
<dbReference type="PANTHER" id="PTHR30115">
    <property type="entry name" value="NITROGEN REGULATORY PROTEIN P-II"/>
    <property type="match status" value="1"/>
</dbReference>
<gene>
    <name evidence="6" type="ORF">MCBB_1661</name>
</gene>
<keyword evidence="7" id="KW-1185">Reference proteome</keyword>
<dbReference type="InterPro" id="IPR011322">
    <property type="entry name" value="N-reg_PII-like_a/b"/>
</dbReference>
<dbReference type="InterPro" id="IPR015867">
    <property type="entry name" value="N-reg_PII/ATP_PRibTrfase_C"/>
</dbReference>
<keyword evidence="5" id="KW-0597">Phosphoprotein</keyword>
<dbReference type="GO" id="GO:0005524">
    <property type="term" value="F:ATP binding"/>
    <property type="evidence" value="ECO:0007669"/>
    <property type="project" value="TreeGrafter"/>
</dbReference>
<keyword evidence="3" id="KW-0804">Transcription</keyword>
<dbReference type="AlphaFoldDB" id="A0A1D3L3R8"/>
<proteinExistence type="predicted"/>
<evidence type="ECO:0000256" key="4">
    <source>
        <dbReference type="ARBA" id="ARBA00023231"/>
    </source>
</evidence>
<dbReference type="GO" id="GO:0006808">
    <property type="term" value="P:regulation of nitrogen utilization"/>
    <property type="evidence" value="ECO:0007669"/>
    <property type="project" value="InterPro"/>
</dbReference>
<organism evidence="6 7">
    <name type="scientific">Methanobacterium congolense</name>
    <dbReference type="NCBI Taxonomy" id="118062"/>
    <lineage>
        <taxon>Archaea</taxon>
        <taxon>Methanobacteriati</taxon>
        <taxon>Methanobacteriota</taxon>
        <taxon>Methanomada group</taxon>
        <taxon>Methanobacteria</taxon>
        <taxon>Methanobacteriales</taxon>
        <taxon>Methanobacteriaceae</taxon>
        <taxon>Methanobacterium</taxon>
    </lineage>
</organism>
<keyword evidence="2" id="KW-0805">Transcription regulation</keyword>
<keyword evidence="4" id="KW-0535">Nitrogen fixation</keyword>
<evidence type="ECO:0000256" key="1">
    <source>
        <dbReference type="ARBA" id="ARBA00002440"/>
    </source>
</evidence>
<dbReference type="InterPro" id="IPR002187">
    <property type="entry name" value="N-reg_PII"/>
</dbReference>
<feature type="modified residue" description="O-UMP-tyrosine" evidence="5">
    <location>
        <position position="251"/>
    </location>
</feature>
<dbReference type="SUPFAM" id="SSF52540">
    <property type="entry name" value="P-loop containing nucleoside triphosphate hydrolases"/>
    <property type="match status" value="1"/>
</dbReference>
<dbReference type="Gene3D" id="3.30.70.120">
    <property type="match status" value="1"/>
</dbReference>
<dbReference type="PROSITE" id="PS51343">
    <property type="entry name" value="PII_GLNB_DOM"/>
    <property type="match status" value="1"/>
</dbReference>
<dbReference type="OrthoDB" id="70990at2157"/>